<dbReference type="PANTHER" id="PTHR44366">
    <property type="entry name" value="UDP-N-ACETYLGLUCOSAMINE--PEPTIDE N-ACETYLGLUCOSAMINYLTRANSFERASE 110 KDA SUBUNIT"/>
    <property type="match status" value="1"/>
</dbReference>
<sequence length="273" mass="30034">MKLSGGLGTRELEARLGVSRRLIGSLVAAGLVQPTRGPRGEHVFSFQDVVLIRTAHSLHRAHIGPAQILRALRHLERLKPDEHLSAVRISACSGKVSARDRHGDWIVETGQRVMDFGSRDDDGFRVMALTREASAYAAADEALAEGLRLEPVDVRGAEAAYRRAVGHYPAMLDAYLNLGCLLADQQRLDEAISLYESALAELPDEPELHFNLGVALEDTGATQAALAAYERSIELAPGDADAHYNAARLHQELGHIQKALRHFNQYRKLDRSR</sequence>
<dbReference type="GO" id="GO:0006493">
    <property type="term" value="P:protein O-linked glycosylation"/>
    <property type="evidence" value="ECO:0007669"/>
    <property type="project" value="InterPro"/>
</dbReference>
<evidence type="ECO:0000313" key="2">
    <source>
        <dbReference type="EMBL" id="AMR80521.1"/>
    </source>
</evidence>
<dbReference type="SMART" id="SM00028">
    <property type="entry name" value="TPR"/>
    <property type="match status" value="3"/>
</dbReference>
<name>A0A142JR09_9BURK</name>
<dbReference type="InterPro" id="IPR011990">
    <property type="entry name" value="TPR-like_helical_dom_sf"/>
</dbReference>
<feature type="repeat" description="TPR" evidence="1">
    <location>
        <begin position="206"/>
        <end position="239"/>
    </location>
</feature>
<dbReference type="GO" id="GO:0097363">
    <property type="term" value="F:protein O-acetylglucosaminyltransferase activity"/>
    <property type="evidence" value="ECO:0007669"/>
    <property type="project" value="TreeGrafter"/>
</dbReference>
<keyword evidence="1" id="KW-0802">TPR repeat</keyword>
<dbReference type="SUPFAM" id="SSF48452">
    <property type="entry name" value="TPR-like"/>
    <property type="match status" value="1"/>
</dbReference>
<reference evidence="2 3" key="1">
    <citation type="submission" date="2016-03" db="EMBL/GenBank/DDBJ databases">
        <title>Complete genome sequence of a novel chlorpyrifos degrading bacterium, Cupriavidus nantongensis sp. X1.</title>
        <authorList>
            <person name="Fang L."/>
        </authorList>
    </citation>
    <scope>NUCLEOTIDE SEQUENCE [LARGE SCALE GENOMIC DNA]</scope>
    <source>
        <strain evidence="2 3">X1</strain>
    </source>
</reference>
<feature type="repeat" description="TPR" evidence="1">
    <location>
        <begin position="172"/>
        <end position="205"/>
    </location>
</feature>
<dbReference type="KEGG" id="cnan:A2G96_21995"/>
<protein>
    <submittedName>
        <fullName evidence="2">Uncharacterized protein</fullName>
    </submittedName>
</protein>
<dbReference type="InterPro" id="IPR019734">
    <property type="entry name" value="TPR_rpt"/>
</dbReference>
<dbReference type="Proteomes" id="UP000075238">
    <property type="component" value="Chromosome 2"/>
</dbReference>
<accession>A0A142JR09</accession>
<organism evidence="2 3">
    <name type="scientific">Cupriavidus nantongensis</name>
    <dbReference type="NCBI Taxonomy" id="1796606"/>
    <lineage>
        <taxon>Bacteria</taxon>
        <taxon>Pseudomonadati</taxon>
        <taxon>Pseudomonadota</taxon>
        <taxon>Betaproteobacteria</taxon>
        <taxon>Burkholderiales</taxon>
        <taxon>Burkholderiaceae</taxon>
        <taxon>Cupriavidus</taxon>
    </lineage>
</organism>
<dbReference type="PROSITE" id="PS50293">
    <property type="entry name" value="TPR_REGION"/>
    <property type="match status" value="1"/>
</dbReference>
<keyword evidence="3" id="KW-1185">Reference proteome</keyword>
<dbReference type="AlphaFoldDB" id="A0A142JR09"/>
<dbReference type="Pfam" id="PF13432">
    <property type="entry name" value="TPR_16"/>
    <property type="match status" value="1"/>
</dbReference>
<dbReference type="PROSITE" id="PS50005">
    <property type="entry name" value="TPR"/>
    <property type="match status" value="2"/>
</dbReference>
<dbReference type="Gene3D" id="1.10.1660.10">
    <property type="match status" value="1"/>
</dbReference>
<dbReference type="InterPro" id="IPR037919">
    <property type="entry name" value="OGT"/>
</dbReference>
<gene>
    <name evidence="2" type="ORF">A2G96_21995</name>
</gene>
<dbReference type="Gene3D" id="1.25.40.10">
    <property type="entry name" value="Tetratricopeptide repeat domain"/>
    <property type="match status" value="1"/>
</dbReference>
<dbReference type="OrthoDB" id="9798174at2"/>
<evidence type="ECO:0000256" key="1">
    <source>
        <dbReference type="PROSITE-ProRule" id="PRU00339"/>
    </source>
</evidence>
<proteinExistence type="predicted"/>
<dbReference type="STRING" id="1796606.A2G96_21995"/>
<evidence type="ECO:0000313" key="3">
    <source>
        <dbReference type="Proteomes" id="UP000075238"/>
    </source>
</evidence>
<dbReference type="EMBL" id="CP014845">
    <property type="protein sequence ID" value="AMR80521.1"/>
    <property type="molecule type" value="Genomic_DNA"/>
</dbReference>
<dbReference type="PANTHER" id="PTHR44366:SF1">
    <property type="entry name" value="UDP-N-ACETYLGLUCOSAMINE--PEPTIDE N-ACETYLGLUCOSAMINYLTRANSFERASE 110 KDA SUBUNIT"/>
    <property type="match status" value="1"/>
</dbReference>
<dbReference type="RefSeq" id="WP_062802358.1">
    <property type="nucleotide sequence ID" value="NZ_CP014845.1"/>
</dbReference>